<organism evidence="1 2">
    <name type="scientific">Owenia fusiformis</name>
    <name type="common">Polychaete worm</name>
    <dbReference type="NCBI Taxonomy" id="6347"/>
    <lineage>
        <taxon>Eukaryota</taxon>
        <taxon>Metazoa</taxon>
        <taxon>Spiralia</taxon>
        <taxon>Lophotrochozoa</taxon>
        <taxon>Annelida</taxon>
        <taxon>Polychaeta</taxon>
        <taxon>Sedentaria</taxon>
        <taxon>Canalipalpata</taxon>
        <taxon>Sabellida</taxon>
        <taxon>Oweniida</taxon>
        <taxon>Oweniidae</taxon>
        <taxon>Owenia</taxon>
    </lineage>
</organism>
<gene>
    <name evidence="1" type="ORF">OFUS_LOCUS20</name>
</gene>
<comment type="caution">
    <text evidence="1">The sequence shown here is derived from an EMBL/GenBank/DDBJ whole genome shotgun (WGS) entry which is preliminary data.</text>
</comment>
<dbReference type="AlphaFoldDB" id="A0A8S4MU81"/>
<evidence type="ECO:0000313" key="1">
    <source>
        <dbReference type="EMBL" id="CAH1772233.1"/>
    </source>
</evidence>
<reference evidence="1" key="1">
    <citation type="submission" date="2022-03" db="EMBL/GenBank/DDBJ databases">
        <authorList>
            <person name="Martin C."/>
        </authorList>
    </citation>
    <scope>NUCLEOTIDE SEQUENCE</scope>
</reference>
<evidence type="ECO:0000313" key="2">
    <source>
        <dbReference type="Proteomes" id="UP000749559"/>
    </source>
</evidence>
<name>A0A8S4MU81_OWEFU</name>
<keyword evidence="2" id="KW-1185">Reference proteome</keyword>
<accession>A0A8S4MU81</accession>
<protein>
    <submittedName>
        <fullName evidence="1">Uncharacterized protein</fullName>
    </submittedName>
</protein>
<dbReference type="Proteomes" id="UP000749559">
    <property type="component" value="Unassembled WGS sequence"/>
</dbReference>
<sequence>METFYLVKNEFSNKYPSNLDPWSVHWVGRKSTVNTRKVSSNDIDDSVFAKSPLNLATKALIRSTTYSTNAGNSSAELDQILHIEEIKDGMNMCDTWSDEMHIDVADVLRPNDSPPQIDETIFDKSPFNRAARSRKARRGRAPINNTDDFLPIGTLVCNTINQSENYERTTTDATSCKAFIETLDPIKRSGKNDKGCNHGNIEDLSTHIGIDNNHVESVEMKSTRKRVGKFLRRYLQFGGKTQAE</sequence>
<dbReference type="EMBL" id="CAIIXF020000001">
    <property type="protein sequence ID" value="CAH1772233.1"/>
    <property type="molecule type" value="Genomic_DNA"/>
</dbReference>
<proteinExistence type="predicted"/>